<dbReference type="AlphaFoldDB" id="A0A7C9TJC3"/>
<dbReference type="Pfam" id="PF03572">
    <property type="entry name" value="Peptidase_S41"/>
    <property type="match status" value="1"/>
</dbReference>
<dbReference type="Pfam" id="PF17820">
    <property type="entry name" value="PDZ_6"/>
    <property type="match status" value="1"/>
</dbReference>
<dbReference type="InterPro" id="IPR041613">
    <property type="entry name" value="Pept_S41_N"/>
</dbReference>
<proteinExistence type="predicted"/>
<dbReference type="InterPro" id="IPR029045">
    <property type="entry name" value="ClpP/crotonase-like_dom_sf"/>
</dbReference>
<dbReference type="PANTHER" id="PTHR32060">
    <property type="entry name" value="TAIL-SPECIFIC PROTEASE"/>
    <property type="match status" value="1"/>
</dbReference>
<feature type="domain" description="PDZ" evidence="1">
    <location>
        <begin position="109"/>
        <end position="177"/>
    </location>
</feature>
<dbReference type="GO" id="GO:0006508">
    <property type="term" value="P:proteolysis"/>
    <property type="evidence" value="ECO:0007669"/>
    <property type="project" value="InterPro"/>
</dbReference>
<protein>
    <submittedName>
        <fullName evidence="2">PDZ domain-containing protein</fullName>
    </submittedName>
</protein>
<dbReference type="RefSeq" id="WP_163457515.1">
    <property type="nucleotide sequence ID" value="NZ_JAAGOH010000011.1"/>
</dbReference>
<evidence type="ECO:0000313" key="2">
    <source>
        <dbReference type="EMBL" id="NDY91658.1"/>
    </source>
</evidence>
<dbReference type="Gene3D" id="3.30.750.170">
    <property type="match status" value="1"/>
</dbReference>
<dbReference type="PANTHER" id="PTHR32060:SF22">
    <property type="entry name" value="CARBOXYL-TERMINAL-PROCESSING PEPTIDASE 3, CHLOROPLASTIC"/>
    <property type="match status" value="1"/>
</dbReference>
<dbReference type="SMART" id="SM00228">
    <property type="entry name" value="PDZ"/>
    <property type="match status" value="1"/>
</dbReference>
<keyword evidence="3" id="KW-1185">Reference proteome</keyword>
<dbReference type="Pfam" id="PF18294">
    <property type="entry name" value="Pept_S41_N"/>
    <property type="match status" value="1"/>
</dbReference>
<dbReference type="Gene3D" id="2.30.42.10">
    <property type="match status" value="1"/>
</dbReference>
<dbReference type="GO" id="GO:0008236">
    <property type="term" value="F:serine-type peptidase activity"/>
    <property type="evidence" value="ECO:0007669"/>
    <property type="project" value="InterPro"/>
</dbReference>
<dbReference type="InterPro" id="IPR005151">
    <property type="entry name" value="Tail-specific_protease"/>
</dbReference>
<name>A0A7C9TJC3_9BURK</name>
<dbReference type="GO" id="GO:0004175">
    <property type="term" value="F:endopeptidase activity"/>
    <property type="evidence" value="ECO:0007669"/>
    <property type="project" value="TreeGrafter"/>
</dbReference>
<dbReference type="PROSITE" id="PS50106">
    <property type="entry name" value="PDZ"/>
    <property type="match status" value="1"/>
</dbReference>
<dbReference type="SUPFAM" id="SSF52096">
    <property type="entry name" value="ClpP/crotonase"/>
    <property type="match status" value="1"/>
</dbReference>
<gene>
    <name evidence="2" type="ORF">G3A44_10715</name>
</gene>
<dbReference type="InterPro" id="IPR001478">
    <property type="entry name" value="PDZ"/>
</dbReference>
<dbReference type="Gene3D" id="3.90.226.10">
    <property type="entry name" value="2-enoyl-CoA Hydratase, Chain A, domain 1"/>
    <property type="match status" value="1"/>
</dbReference>
<dbReference type="EMBL" id="JAAGOH010000011">
    <property type="protein sequence ID" value="NDY91658.1"/>
    <property type="molecule type" value="Genomic_DNA"/>
</dbReference>
<accession>A0A7C9TJC3</accession>
<dbReference type="InterPro" id="IPR036034">
    <property type="entry name" value="PDZ_sf"/>
</dbReference>
<dbReference type="Proteomes" id="UP000484255">
    <property type="component" value="Unassembled WGS sequence"/>
</dbReference>
<comment type="caution">
    <text evidence="2">The sequence shown here is derived from an EMBL/GenBank/DDBJ whole genome shotgun (WGS) entry which is preliminary data.</text>
</comment>
<organism evidence="2 3">
    <name type="scientific">Ideonella livida</name>
    <dbReference type="NCBI Taxonomy" id="2707176"/>
    <lineage>
        <taxon>Bacteria</taxon>
        <taxon>Pseudomonadati</taxon>
        <taxon>Pseudomonadota</taxon>
        <taxon>Betaproteobacteria</taxon>
        <taxon>Burkholderiales</taxon>
        <taxon>Sphaerotilaceae</taxon>
        <taxon>Ideonella</taxon>
    </lineage>
</organism>
<evidence type="ECO:0000259" key="1">
    <source>
        <dbReference type="PROSITE" id="PS50106"/>
    </source>
</evidence>
<dbReference type="SUPFAM" id="SSF50156">
    <property type="entry name" value="PDZ domain-like"/>
    <property type="match status" value="1"/>
</dbReference>
<dbReference type="InterPro" id="IPR041489">
    <property type="entry name" value="PDZ_6"/>
</dbReference>
<sequence>MALGCAALMAACGGSDEPVRSTPLPASCSLADRQTWLRGYMNDRYFWAQSHPDPAPAGYAGLEPYFSALLSTGSGAFPADRWSYVSTQSAFDLTWGDGQTLGFGAMVAGLEVAGQTGQRLYVRYVEPGSPAERAGLLRGDELLSLNGTAAASLIEQDDFSALNASSLASTLALVVQRGELRLNLNLTAAVYDLAPVRGAQVLTTARGRRLGYVLVKDMVSQAASPWAAAMAQFKAAGVQDLVIDLRYNGGGLVAIGAALASYVAGAATAGQTYAELRHNPANASRNAVHRFGLPAQALGLGRVFILAGPRTCSASEQLIQGLRPFVDVVVVGDTTCGKPVGFVPQSDGCGTVFSAVNFESVNALGQGRYVDGLAPSCAVAEDWTQPLGQLQEPLLAQAAALAEGGACAVGFETTRALSRQRSARVSRVLHVEPGDRPGAMWVRP</sequence>
<reference evidence="2 3" key="1">
    <citation type="submission" date="2020-02" db="EMBL/GenBank/DDBJ databases">
        <title>Ideonella bacterium strain TBM-1.</title>
        <authorList>
            <person name="Chen W.-M."/>
        </authorList>
    </citation>
    <scope>NUCLEOTIDE SEQUENCE [LARGE SCALE GENOMIC DNA]</scope>
    <source>
        <strain evidence="2 3">TBM-1</strain>
    </source>
</reference>
<evidence type="ECO:0000313" key="3">
    <source>
        <dbReference type="Proteomes" id="UP000484255"/>
    </source>
</evidence>